<evidence type="ECO:0000313" key="3">
    <source>
        <dbReference type="Proteomes" id="UP001549110"/>
    </source>
</evidence>
<feature type="domain" description="SnoaL-like" evidence="1">
    <location>
        <begin position="1"/>
        <end position="117"/>
    </location>
</feature>
<dbReference type="InterPro" id="IPR046860">
    <property type="entry name" value="SnoaL_5"/>
</dbReference>
<dbReference type="RefSeq" id="WP_331931911.1">
    <property type="nucleotide sequence ID" value="NZ_JBEPLU010000003.1"/>
</dbReference>
<dbReference type="SUPFAM" id="SSF54427">
    <property type="entry name" value="NTF2-like"/>
    <property type="match status" value="1"/>
</dbReference>
<accession>A0ABV2EMU7</accession>
<proteinExistence type="predicted"/>
<gene>
    <name evidence="2" type="ORF">ABID41_003509</name>
</gene>
<dbReference type="Pfam" id="PF20409">
    <property type="entry name" value="SnoaL_5"/>
    <property type="match status" value="1"/>
</dbReference>
<name>A0ABV2EMU7_9CAUL</name>
<organism evidence="2 3">
    <name type="scientific">Phenylobacterium koreense</name>
    <dbReference type="NCBI Taxonomy" id="266125"/>
    <lineage>
        <taxon>Bacteria</taxon>
        <taxon>Pseudomonadati</taxon>
        <taxon>Pseudomonadota</taxon>
        <taxon>Alphaproteobacteria</taxon>
        <taxon>Caulobacterales</taxon>
        <taxon>Caulobacteraceae</taxon>
        <taxon>Phenylobacterium</taxon>
    </lineage>
</organism>
<evidence type="ECO:0000259" key="1">
    <source>
        <dbReference type="Pfam" id="PF20409"/>
    </source>
</evidence>
<dbReference type="InterPro" id="IPR032710">
    <property type="entry name" value="NTF2-like_dom_sf"/>
</dbReference>
<comment type="caution">
    <text evidence="2">The sequence shown here is derived from an EMBL/GenBank/DDBJ whole genome shotgun (WGS) entry which is preliminary data.</text>
</comment>
<evidence type="ECO:0000313" key="2">
    <source>
        <dbReference type="EMBL" id="MET3528370.1"/>
    </source>
</evidence>
<keyword evidence="3" id="KW-1185">Reference proteome</keyword>
<dbReference type="EMBL" id="JBEPLU010000003">
    <property type="protein sequence ID" value="MET3528370.1"/>
    <property type="molecule type" value="Genomic_DNA"/>
</dbReference>
<dbReference type="Proteomes" id="UP001549110">
    <property type="component" value="Unassembled WGS sequence"/>
</dbReference>
<sequence length="119" mass="13331">MSTQDIANDLVALCKAGKFDEAGEKYWADDVLSVEAAPGDMAEMRGKEAVRGKGEWWNNAHEIHSTSVEGPYVNGDQFAVRFKMDLTEKQSGNRMQMDEVGVYTVKNGKIAEERFFYGE</sequence>
<dbReference type="Gene3D" id="3.10.450.50">
    <property type="match status" value="1"/>
</dbReference>
<protein>
    <submittedName>
        <fullName evidence="2">Ketosteroid isomerase-like protein</fullName>
    </submittedName>
</protein>
<reference evidence="2 3" key="1">
    <citation type="submission" date="2024-06" db="EMBL/GenBank/DDBJ databases">
        <title>Genomic Encyclopedia of Type Strains, Phase IV (KMG-IV): sequencing the most valuable type-strain genomes for metagenomic binning, comparative biology and taxonomic classification.</title>
        <authorList>
            <person name="Goeker M."/>
        </authorList>
    </citation>
    <scope>NUCLEOTIDE SEQUENCE [LARGE SCALE GENOMIC DNA]</scope>
    <source>
        <strain evidence="2 3">DSM 17809</strain>
    </source>
</reference>